<evidence type="ECO:0000313" key="3">
    <source>
        <dbReference type="EMBL" id="GGB25999.1"/>
    </source>
</evidence>
<keyword evidence="4" id="KW-1185">Reference proteome</keyword>
<dbReference type="RefSeq" id="WP_188836351.1">
    <property type="nucleotide sequence ID" value="NZ_BMHI01000002.1"/>
</dbReference>
<evidence type="ECO:0000313" key="4">
    <source>
        <dbReference type="Proteomes" id="UP000636793"/>
    </source>
</evidence>
<reference evidence="3" key="1">
    <citation type="journal article" date="2014" name="Int. J. Syst. Evol. Microbiol.">
        <title>Complete genome sequence of Corynebacterium casei LMG S-19264T (=DSM 44701T), isolated from a smear-ripened cheese.</title>
        <authorList>
            <consortium name="US DOE Joint Genome Institute (JGI-PGF)"/>
            <person name="Walter F."/>
            <person name="Albersmeier A."/>
            <person name="Kalinowski J."/>
            <person name="Ruckert C."/>
        </authorList>
    </citation>
    <scope>NUCLEOTIDE SEQUENCE</scope>
    <source>
        <strain evidence="3">CGMCC 1.15085</strain>
    </source>
</reference>
<dbReference type="EMBL" id="BMHI01000002">
    <property type="protein sequence ID" value="GGB25999.1"/>
    <property type="molecule type" value="Genomic_DNA"/>
</dbReference>
<keyword evidence="2" id="KW-1133">Transmembrane helix</keyword>
<sequence length="138" mass="14351">MIADSEISTMQPGELVGYFGAFAVFLIGGILLIVFGTRRLMRRSAIRKQRQYGPSAGYQPPAPYGVQGAGYQPPAPYGVQGAGYPQPNPYAPQPMSGKPDLSAKKPPNLVISIVMIALGALLTLATVGALAQSASGTS</sequence>
<comment type="caution">
    <text evidence="3">The sequence shown here is derived from an EMBL/GenBank/DDBJ whole genome shotgun (WGS) entry which is preliminary data.</text>
</comment>
<protein>
    <submittedName>
        <fullName evidence="3">Uncharacterized protein</fullName>
    </submittedName>
</protein>
<accession>A0A916T0D2</accession>
<organism evidence="3 4">
    <name type="scientific">Flexivirga endophytica</name>
    <dbReference type="NCBI Taxonomy" id="1849103"/>
    <lineage>
        <taxon>Bacteria</taxon>
        <taxon>Bacillati</taxon>
        <taxon>Actinomycetota</taxon>
        <taxon>Actinomycetes</taxon>
        <taxon>Micrococcales</taxon>
        <taxon>Dermacoccaceae</taxon>
        <taxon>Flexivirga</taxon>
    </lineage>
</organism>
<evidence type="ECO:0000256" key="1">
    <source>
        <dbReference type="SAM" id="MobiDB-lite"/>
    </source>
</evidence>
<proteinExistence type="predicted"/>
<feature type="transmembrane region" description="Helical" evidence="2">
    <location>
        <begin position="109"/>
        <end position="131"/>
    </location>
</feature>
<gene>
    <name evidence="3" type="ORF">GCM10011492_15200</name>
</gene>
<feature type="transmembrane region" description="Helical" evidence="2">
    <location>
        <begin position="15"/>
        <end position="37"/>
    </location>
</feature>
<reference evidence="3" key="2">
    <citation type="submission" date="2020-09" db="EMBL/GenBank/DDBJ databases">
        <authorList>
            <person name="Sun Q."/>
            <person name="Zhou Y."/>
        </authorList>
    </citation>
    <scope>NUCLEOTIDE SEQUENCE</scope>
    <source>
        <strain evidence="3">CGMCC 1.15085</strain>
    </source>
</reference>
<keyword evidence="2" id="KW-0472">Membrane</keyword>
<feature type="region of interest" description="Disordered" evidence="1">
    <location>
        <begin position="49"/>
        <end position="101"/>
    </location>
</feature>
<dbReference type="Proteomes" id="UP000636793">
    <property type="component" value="Unassembled WGS sequence"/>
</dbReference>
<dbReference type="AlphaFoldDB" id="A0A916T0D2"/>
<keyword evidence="2" id="KW-0812">Transmembrane</keyword>
<evidence type="ECO:0000256" key="2">
    <source>
        <dbReference type="SAM" id="Phobius"/>
    </source>
</evidence>
<name>A0A916T0D2_9MICO</name>